<organism evidence="1 2">
    <name type="scientific">Batillaria attramentaria</name>
    <dbReference type="NCBI Taxonomy" id="370345"/>
    <lineage>
        <taxon>Eukaryota</taxon>
        <taxon>Metazoa</taxon>
        <taxon>Spiralia</taxon>
        <taxon>Lophotrochozoa</taxon>
        <taxon>Mollusca</taxon>
        <taxon>Gastropoda</taxon>
        <taxon>Caenogastropoda</taxon>
        <taxon>Sorbeoconcha</taxon>
        <taxon>Cerithioidea</taxon>
        <taxon>Batillariidae</taxon>
        <taxon>Batillaria</taxon>
    </lineage>
</organism>
<gene>
    <name evidence="1" type="ORF">BaRGS_00038010</name>
</gene>
<protein>
    <submittedName>
        <fullName evidence="1">Uncharacterized protein</fullName>
    </submittedName>
</protein>
<proteinExistence type="predicted"/>
<accession>A0ABD0J6Y3</accession>
<dbReference type="Proteomes" id="UP001519460">
    <property type="component" value="Unassembled WGS sequence"/>
</dbReference>
<reference evidence="1 2" key="1">
    <citation type="journal article" date="2023" name="Sci. Data">
        <title>Genome assembly of the Korean intertidal mud-creeper Batillaria attramentaria.</title>
        <authorList>
            <person name="Patra A.K."/>
            <person name="Ho P.T."/>
            <person name="Jun S."/>
            <person name="Lee S.J."/>
            <person name="Kim Y."/>
            <person name="Won Y.J."/>
        </authorList>
    </citation>
    <scope>NUCLEOTIDE SEQUENCE [LARGE SCALE GENOMIC DNA]</scope>
    <source>
        <strain evidence="1">Wonlab-2016</strain>
    </source>
</reference>
<keyword evidence="2" id="KW-1185">Reference proteome</keyword>
<dbReference type="EMBL" id="JACVVK020000594">
    <property type="protein sequence ID" value="KAK7463970.1"/>
    <property type="molecule type" value="Genomic_DNA"/>
</dbReference>
<comment type="caution">
    <text evidence="1">The sequence shown here is derived from an EMBL/GenBank/DDBJ whole genome shotgun (WGS) entry which is preliminary data.</text>
</comment>
<dbReference type="AlphaFoldDB" id="A0ABD0J6Y3"/>
<name>A0ABD0J6Y3_9CAEN</name>
<evidence type="ECO:0000313" key="2">
    <source>
        <dbReference type="Proteomes" id="UP001519460"/>
    </source>
</evidence>
<evidence type="ECO:0000313" key="1">
    <source>
        <dbReference type="EMBL" id="KAK7463970.1"/>
    </source>
</evidence>
<sequence length="117" mass="12970">MAGKVNAWLSSKGVHDYGTSTRAGAQLWACSPGASSMRATSYDTYLLSSCTFSYEPLICFFFQRINVYIKQVTVTVFLTVRGGRRGSAGLIHFSCVTRPAVHPQTEEVTLLKRDSFY</sequence>